<evidence type="ECO:0000256" key="6">
    <source>
        <dbReference type="ARBA" id="ARBA00022692"/>
    </source>
</evidence>
<evidence type="ECO:0000256" key="10">
    <source>
        <dbReference type="ARBA" id="ARBA00023055"/>
    </source>
</evidence>
<dbReference type="PROSITE" id="PS00455">
    <property type="entry name" value="AMP_BINDING"/>
    <property type="match status" value="2"/>
</dbReference>
<dbReference type="RefSeq" id="XP_040490403.1">
    <property type="nucleotide sequence ID" value="XM_040634469.1"/>
</dbReference>
<dbReference type="InterPro" id="IPR020845">
    <property type="entry name" value="AMP-binding_CS"/>
</dbReference>
<comment type="catalytic activity">
    <reaction evidence="13">
        <text>a long-chain fatty acid + ATP + CoA = a long-chain fatty acyl-CoA + AMP + diphosphate</text>
        <dbReference type="Rhea" id="RHEA:15421"/>
        <dbReference type="ChEBI" id="CHEBI:30616"/>
        <dbReference type="ChEBI" id="CHEBI:33019"/>
        <dbReference type="ChEBI" id="CHEBI:57287"/>
        <dbReference type="ChEBI" id="CHEBI:57560"/>
        <dbReference type="ChEBI" id="CHEBI:83139"/>
        <dbReference type="ChEBI" id="CHEBI:456215"/>
        <dbReference type="EC" id="6.2.1.3"/>
    </reaction>
    <physiologicalReaction direction="left-to-right" evidence="13">
        <dbReference type="Rhea" id="RHEA:15422"/>
    </physiologicalReaction>
</comment>
<dbReference type="FunFam" id="3.40.50.12780:FF:000005">
    <property type="entry name" value="Solute carrier family 27 member 6"/>
    <property type="match status" value="1"/>
</dbReference>
<evidence type="ECO:0000256" key="2">
    <source>
        <dbReference type="ARBA" id="ARBA00006432"/>
    </source>
</evidence>
<protein>
    <recommendedName>
        <fullName evidence="14">long-chain-fatty-acid--CoA ligase</fullName>
        <ecNumber evidence="14">6.2.1.3</ecNumber>
    </recommendedName>
    <alternativeName>
        <fullName evidence="16">Long-chain-fatty-acid--CoA ligase</fullName>
    </alternativeName>
</protein>
<evidence type="ECO:0000256" key="15">
    <source>
        <dbReference type="ARBA" id="ARBA00036527"/>
    </source>
</evidence>
<evidence type="ECO:0000259" key="19">
    <source>
        <dbReference type="Pfam" id="PF13193"/>
    </source>
</evidence>
<dbReference type="Pfam" id="PF00501">
    <property type="entry name" value="AMP-binding"/>
    <property type="match status" value="2"/>
</dbReference>
<gene>
    <name evidence="21" type="primary">SLC27A3</name>
</gene>
<dbReference type="GO" id="GO:0000166">
    <property type="term" value="F:nucleotide binding"/>
    <property type="evidence" value="ECO:0007669"/>
    <property type="project" value="UniProtKB-KW"/>
</dbReference>
<dbReference type="GO" id="GO:0005739">
    <property type="term" value="C:mitochondrion"/>
    <property type="evidence" value="ECO:0007669"/>
    <property type="project" value="TreeGrafter"/>
</dbReference>
<evidence type="ECO:0000256" key="1">
    <source>
        <dbReference type="ARBA" id="ARBA00004651"/>
    </source>
</evidence>
<dbReference type="Gene3D" id="3.40.50.12780">
    <property type="entry name" value="N-terminal domain of ligase-like"/>
    <property type="match status" value="2"/>
</dbReference>
<sequence>MAALLLLPLLPLLLLPLLLLLRKLHLWPGLRWLAADLAFAVRALRCKRALRARALAAAAADPRGPEGGCSLAWRLAQLARQRPAHIFLIHGARRFSYAEAERESNRAARAFLRARGWDAGPGGAEDERAAGVAGAAAPLEPGATVALLLPACPEFLWLWFGLAKAGLRTAFVPAALRRGPLLHCLRSCGARALVLAPEFLQSLEPDLPALRAMGLRLWAAGPETHPAGISDLLAEASAEVDEPVPGYLSAPQSIMDTCLYIFTSGTTGLPKAARISHLKILQCQAFYELCGAHQEDVIYLALPLYHMSGSLLGIVGCLGIGHLAWRLAQLARQRPAHIFLIHGARRFSYAEAERESNRAARAFLRARGWDAGPGGAEDERAAGVAGAAAPLEPGATVALLLPACPEFLWLWFGLAKAGLRTAFVPAALRRGPLLHCLRSCGARALVLAPEFLQSLEPDLPALRAMGLRLWAAGPETHPAGISDLLAEASAEVDEPVPGYLSAPQSIMDTCLYIFTSGTTGLPKAARISHLKILQCQAFYELCGAHQEDVIYLALPLYHMSGSLLGIVGCLGIGATVVLKSKFSAGQFWEDCQQHRVTVFQYIGELCRYLVNQPPSKAEHGHKVRLAVGSGLRPDTWERFVRRFGPLQVLETYGLTEGNVATFNYTGQLGAVGRASWLYKHVFPFSLIRYDVTTGEPIRDTQGHCVATCPGEPGLLVAPVSQQSPFLGYAGGPELGRGKLLKNVFQPGDVFFNTGDLLVCDDQGFLRFHDRTGDTFRWKGENVATTEVAEALESLDFLQEVNVYGVTVPGHEGRAGMAALVLRAPHSLDLVQLYARVSENLPPYAWPRFLRLQESLATTETFKQQKVRMAKEGFDPSALSDPLYVLDQAGGAYLPLTAARYSALLAGDLRI</sequence>
<dbReference type="CTD" id="11000"/>
<keyword evidence="6" id="KW-0812">Transmembrane</keyword>
<dbReference type="EC" id="6.2.1.3" evidence="14"/>
<evidence type="ECO:0000256" key="12">
    <source>
        <dbReference type="ARBA" id="ARBA00023136"/>
    </source>
</evidence>
<keyword evidence="9" id="KW-1133">Transmembrane helix</keyword>
<evidence type="ECO:0000313" key="20">
    <source>
        <dbReference type="Proteomes" id="UP000261680"/>
    </source>
</evidence>
<evidence type="ECO:0000256" key="8">
    <source>
        <dbReference type="ARBA" id="ARBA00022832"/>
    </source>
</evidence>
<dbReference type="InterPro" id="IPR000873">
    <property type="entry name" value="AMP-dep_synth/lig_dom"/>
</dbReference>
<proteinExistence type="inferred from homology"/>
<evidence type="ECO:0000256" key="4">
    <source>
        <dbReference type="ARBA" id="ARBA00022475"/>
    </source>
</evidence>
<dbReference type="InterPro" id="IPR045851">
    <property type="entry name" value="AMP-bd_C_sf"/>
</dbReference>
<keyword evidence="4" id="KW-1003">Cell membrane</keyword>
<dbReference type="GO" id="GO:0005886">
    <property type="term" value="C:plasma membrane"/>
    <property type="evidence" value="ECO:0007669"/>
    <property type="project" value="UniProtKB-SubCell"/>
</dbReference>
<evidence type="ECO:0000256" key="5">
    <source>
        <dbReference type="ARBA" id="ARBA00022598"/>
    </source>
</evidence>
<reference evidence="21" key="1">
    <citation type="submission" date="2025-08" db="UniProtKB">
        <authorList>
            <consortium name="RefSeq"/>
        </authorList>
    </citation>
    <scope>IDENTIFICATION</scope>
    <source>
        <tissue evidence="21">Whole blood</tissue>
    </source>
</reference>
<keyword evidence="20" id="KW-1185">Reference proteome</keyword>
<keyword evidence="12" id="KW-0472">Membrane</keyword>
<evidence type="ECO:0000256" key="7">
    <source>
        <dbReference type="ARBA" id="ARBA00022741"/>
    </source>
</evidence>
<evidence type="ECO:0000256" key="9">
    <source>
        <dbReference type="ARBA" id="ARBA00022989"/>
    </source>
</evidence>
<keyword evidence="10" id="KW-0445">Lipid transport</keyword>
<dbReference type="Pfam" id="PF13193">
    <property type="entry name" value="AMP-binding_C"/>
    <property type="match status" value="1"/>
</dbReference>
<dbReference type="InterPro" id="IPR042099">
    <property type="entry name" value="ANL_N_sf"/>
</dbReference>
<dbReference type="AlphaFoldDB" id="A0A8M1G453"/>
<evidence type="ECO:0000259" key="18">
    <source>
        <dbReference type="Pfam" id="PF00501"/>
    </source>
</evidence>
<keyword evidence="7" id="KW-0547">Nucleotide-binding</keyword>
<dbReference type="SUPFAM" id="SSF56801">
    <property type="entry name" value="Acetyl-CoA synthetase-like"/>
    <property type="match status" value="2"/>
</dbReference>
<evidence type="ECO:0000256" key="16">
    <source>
        <dbReference type="ARBA" id="ARBA00041297"/>
    </source>
</evidence>
<comment type="catalytic activity">
    <reaction evidence="15">
        <text>a very long-chain fatty acid + ATP + CoA = a very long-chain fatty acyl-CoA + AMP + diphosphate</text>
        <dbReference type="Rhea" id="RHEA:54536"/>
        <dbReference type="ChEBI" id="CHEBI:30616"/>
        <dbReference type="ChEBI" id="CHEBI:33019"/>
        <dbReference type="ChEBI" id="CHEBI:57287"/>
        <dbReference type="ChEBI" id="CHEBI:58950"/>
        <dbReference type="ChEBI" id="CHEBI:138261"/>
        <dbReference type="ChEBI" id="CHEBI:456215"/>
    </reaction>
    <physiologicalReaction direction="left-to-right" evidence="15">
        <dbReference type="Rhea" id="RHEA:54537"/>
    </physiologicalReaction>
</comment>
<dbReference type="OrthoDB" id="288590at2759"/>
<evidence type="ECO:0000256" key="13">
    <source>
        <dbReference type="ARBA" id="ARBA00024484"/>
    </source>
</evidence>
<feature type="domain" description="AMP-binding enzyme C-terminal" evidence="19">
    <location>
        <begin position="786"/>
        <end position="862"/>
    </location>
</feature>
<dbReference type="PANTHER" id="PTHR43107:SF12">
    <property type="entry name" value="LONG-CHAIN FATTY ACID TRANSPORT PROTEIN 3"/>
    <property type="match status" value="1"/>
</dbReference>
<organism evidence="20 21">
    <name type="scientific">Ursus maritimus</name>
    <name type="common">Polar bear</name>
    <name type="synonym">Thalarctos maritimus</name>
    <dbReference type="NCBI Taxonomy" id="29073"/>
    <lineage>
        <taxon>Eukaryota</taxon>
        <taxon>Metazoa</taxon>
        <taxon>Chordata</taxon>
        <taxon>Craniata</taxon>
        <taxon>Vertebrata</taxon>
        <taxon>Euteleostomi</taxon>
        <taxon>Mammalia</taxon>
        <taxon>Eutheria</taxon>
        <taxon>Laurasiatheria</taxon>
        <taxon>Carnivora</taxon>
        <taxon>Caniformia</taxon>
        <taxon>Ursidae</taxon>
        <taxon>Ursus</taxon>
    </lineage>
</organism>
<dbReference type="Gene3D" id="3.30.300.30">
    <property type="match status" value="1"/>
</dbReference>
<evidence type="ECO:0000256" key="3">
    <source>
        <dbReference type="ARBA" id="ARBA00022448"/>
    </source>
</evidence>
<evidence type="ECO:0000313" key="21">
    <source>
        <dbReference type="RefSeq" id="XP_040490403.1"/>
    </source>
</evidence>
<evidence type="ECO:0000256" key="14">
    <source>
        <dbReference type="ARBA" id="ARBA00026121"/>
    </source>
</evidence>
<keyword evidence="5" id="KW-0436">Ligase</keyword>
<evidence type="ECO:0000256" key="17">
    <source>
        <dbReference type="ARBA" id="ARBA00048666"/>
    </source>
</evidence>
<dbReference type="KEGG" id="umr:103668722"/>
<dbReference type="GO" id="GO:0006869">
    <property type="term" value="P:lipid transport"/>
    <property type="evidence" value="ECO:0007669"/>
    <property type="project" value="UniProtKB-KW"/>
</dbReference>
<comment type="similarity">
    <text evidence="2">Belongs to the ATP-dependent AMP-binding enzyme family.</text>
</comment>
<dbReference type="PANTHER" id="PTHR43107">
    <property type="entry name" value="LONG-CHAIN FATTY ACID TRANSPORT PROTEIN"/>
    <property type="match status" value="1"/>
</dbReference>
<comment type="catalytic activity">
    <reaction evidence="17">
        <text>tetracosanoate + ATP + CoA = tetracosanoyl-CoA + AMP + diphosphate</text>
        <dbReference type="Rhea" id="RHEA:33639"/>
        <dbReference type="ChEBI" id="CHEBI:30616"/>
        <dbReference type="ChEBI" id="CHEBI:31014"/>
        <dbReference type="ChEBI" id="CHEBI:33019"/>
        <dbReference type="ChEBI" id="CHEBI:57287"/>
        <dbReference type="ChEBI" id="CHEBI:65052"/>
        <dbReference type="ChEBI" id="CHEBI:456215"/>
    </reaction>
    <physiologicalReaction direction="left-to-right" evidence="17">
        <dbReference type="Rhea" id="RHEA:33640"/>
    </physiologicalReaction>
</comment>
<dbReference type="InterPro" id="IPR025110">
    <property type="entry name" value="AMP-bd_C"/>
</dbReference>
<feature type="domain" description="AMP-dependent synthetase/ligase" evidence="18">
    <location>
        <begin position="139"/>
        <end position="322"/>
    </location>
</feature>
<dbReference type="GO" id="GO:0004467">
    <property type="term" value="F:long-chain fatty acid-CoA ligase activity"/>
    <property type="evidence" value="ECO:0007669"/>
    <property type="project" value="UniProtKB-EC"/>
</dbReference>
<dbReference type="GO" id="GO:0005789">
    <property type="term" value="C:endoplasmic reticulum membrane"/>
    <property type="evidence" value="ECO:0007669"/>
    <property type="project" value="TreeGrafter"/>
</dbReference>
<evidence type="ECO:0000256" key="11">
    <source>
        <dbReference type="ARBA" id="ARBA00023098"/>
    </source>
</evidence>
<keyword evidence="8" id="KW-0276">Fatty acid metabolism</keyword>
<feature type="domain" description="AMP-dependent synthetase/ligase" evidence="18">
    <location>
        <begin position="391"/>
        <end position="664"/>
    </location>
</feature>
<name>A0A8M1G453_URSMA</name>
<keyword evidence="3" id="KW-0813">Transport</keyword>
<accession>A0A8M1G453</accession>
<dbReference type="GeneID" id="103668722"/>
<dbReference type="Proteomes" id="UP000261680">
    <property type="component" value="Unplaced"/>
</dbReference>
<comment type="subcellular location">
    <subcellularLocation>
        <location evidence="1">Cell membrane</location>
        <topology evidence="1">Multi-pass membrane protein</topology>
    </subcellularLocation>
</comment>
<keyword evidence="11" id="KW-0443">Lipid metabolism</keyword>
<dbReference type="FunFam" id="3.30.300.30:FF:000002">
    <property type="entry name" value="Long-chain fatty acid transport protein 1"/>
    <property type="match status" value="1"/>
</dbReference>